<organism evidence="1 2">
    <name type="scientific">Lactuca sativa</name>
    <name type="common">Garden lettuce</name>
    <dbReference type="NCBI Taxonomy" id="4236"/>
    <lineage>
        <taxon>Eukaryota</taxon>
        <taxon>Viridiplantae</taxon>
        <taxon>Streptophyta</taxon>
        <taxon>Embryophyta</taxon>
        <taxon>Tracheophyta</taxon>
        <taxon>Spermatophyta</taxon>
        <taxon>Magnoliopsida</taxon>
        <taxon>eudicotyledons</taxon>
        <taxon>Gunneridae</taxon>
        <taxon>Pentapetalae</taxon>
        <taxon>asterids</taxon>
        <taxon>campanulids</taxon>
        <taxon>Asterales</taxon>
        <taxon>Asteraceae</taxon>
        <taxon>Cichorioideae</taxon>
        <taxon>Cichorieae</taxon>
        <taxon>Lactucinae</taxon>
        <taxon>Lactuca</taxon>
    </lineage>
</organism>
<sequence>MEYHCEHKKDIHKHYVCIPSIFELEVKCIVAYIKFVARNSWNWISCHEENKSSHNLGIVLGDIIPFRLELGINHWCCKMTSDGNYVVNNVICKIDQQPHNIPGTSQIK</sequence>
<gene>
    <name evidence="1" type="ORF">LSAT_V11C800412950</name>
</gene>
<dbReference type="Proteomes" id="UP000235145">
    <property type="component" value="Unassembled WGS sequence"/>
</dbReference>
<evidence type="ECO:0000313" key="1">
    <source>
        <dbReference type="EMBL" id="KAJ0194170.1"/>
    </source>
</evidence>
<proteinExistence type="predicted"/>
<dbReference type="AlphaFoldDB" id="A0A9R1WYS4"/>
<dbReference type="EMBL" id="NBSK02000008">
    <property type="protein sequence ID" value="KAJ0194170.1"/>
    <property type="molecule type" value="Genomic_DNA"/>
</dbReference>
<reference evidence="1 2" key="1">
    <citation type="journal article" date="2017" name="Nat. Commun.">
        <title>Genome assembly with in vitro proximity ligation data and whole-genome triplication in lettuce.</title>
        <authorList>
            <person name="Reyes-Chin-Wo S."/>
            <person name="Wang Z."/>
            <person name="Yang X."/>
            <person name="Kozik A."/>
            <person name="Arikit S."/>
            <person name="Song C."/>
            <person name="Xia L."/>
            <person name="Froenicke L."/>
            <person name="Lavelle D.O."/>
            <person name="Truco M.J."/>
            <person name="Xia R."/>
            <person name="Zhu S."/>
            <person name="Xu C."/>
            <person name="Xu H."/>
            <person name="Xu X."/>
            <person name="Cox K."/>
            <person name="Korf I."/>
            <person name="Meyers B.C."/>
            <person name="Michelmore R.W."/>
        </authorList>
    </citation>
    <scope>NUCLEOTIDE SEQUENCE [LARGE SCALE GENOMIC DNA]</scope>
    <source>
        <strain evidence="2">cv. Salinas</strain>
        <tissue evidence="1">Seedlings</tissue>
    </source>
</reference>
<keyword evidence="2" id="KW-1185">Reference proteome</keyword>
<comment type="caution">
    <text evidence="1">The sequence shown here is derived from an EMBL/GenBank/DDBJ whole genome shotgun (WGS) entry which is preliminary data.</text>
</comment>
<accession>A0A9R1WYS4</accession>
<protein>
    <submittedName>
        <fullName evidence="1">Uncharacterized protein</fullName>
    </submittedName>
</protein>
<evidence type="ECO:0000313" key="2">
    <source>
        <dbReference type="Proteomes" id="UP000235145"/>
    </source>
</evidence>
<name>A0A9R1WYS4_LACSA</name>